<reference evidence="1 3" key="1">
    <citation type="submission" date="2014-06" db="EMBL/GenBank/DDBJ databases">
        <title>Helicobacter pullorum isolates in fresh chicken meat - phenotypic and genotypic features.</title>
        <authorList>
            <person name="Borges V."/>
            <person name="Santos A."/>
            <person name="Correia C.B."/>
            <person name="Saraiva M."/>
            <person name="Menard A."/>
            <person name="Vieira L."/>
            <person name="Sampaio D.A."/>
            <person name="Gomes J.P."/>
            <person name="Oleastro M."/>
        </authorList>
    </citation>
    <scope>NUCLEOTIDE SEQUENCE [LARGE SCALE GENOMIC DNA]</scope>
    <source>
        <strain evidence="1 3">229334/12</strain>
    </source>
</reference>
<dbReference type="Proteomes" id="UP000037997">
    <property type="component" value="Unassembled WGS sequence"/>
</dbReference>
<dbReference type="STRING" id="35818.HPU229336_01720"/>
<sequence>MKKIGGLLILAGFVFGYDPFFYEESEMRLFGVMQDRAKINGKWLILGDEIEGFKVMQIQERCVILENENQEIKTICLEKTRRFF</sequence>
<protein>
    <submittedName>
        <fullName evidence="1">Uncharacterized protein</fullName>
    </submittedName>
</protein>
<dbReference type="EMBL" id="UGJF01000001">
    <property type="protein sequence ID" value="STQ88824.1"/>
    <property type="molecule type" value="Genomic_DNA"/>
</dbReference>
<reference evidence="2 4" key="2">
    <citation type="submission" date="2018-06" db="EMBL/GenBank/DDBJ databases">
        <authorList>
            <consortium name="Pathogen Informatics"/>
            <person name="Doyle S."/>
        </authorList>
    </citation>
    <scope>NUCLEOTIDE SEQUENCE [LARGE SCALE GENOMIC DNA]</scope>
    <source>
        <strain evidence="2 4">NCTC13156</strain>
    </source>
</reference>
<proteinExistence type="predicted"/>
<dbReference type="PATRIC" id="fig|35818.11.peg.1253"/>
<accession>A0A0N0LTZ5</accession>
<dbReference type="AlphaFoldDB" id="A0A0N0LTZ5"/>
<evidence type="ECO:0000313" key="3">
    <source>
        <dbReference type="Proteomes" id="UP000037997"/>
    </source>
</evidence>
<dbReference type="Proteomes" id="UP000255269">
    <property type="component" value="Unassembled WGS sequence"/>
</dbReference>
<dbReference type="RefSeq" id="WP_054197988.1">
    <property type="nucleotide sequence ID" value="NZ_CAWUYM010000006.1"/>
</dbReference>
<name>A0A0N0LTZ5_9HELI</name>
<organism evidence="1 3">
    <name type="scientific">Helicobacter pullorum</name>
    <dbReference type="NCBI Taxonomy" id="35818"/>
    <lineage>
        <taxon>Bacteria</taxon>
        <taxon>Pseudomonadati</taxon>
        <taxon>Campylobacterota</taxon>
        <taxon>Epsilonproteobacteria</taxon>
        <taxon>Campylobacterales</taxon>
        <taxon>Helicobacteraceae</taxon>
        <taxon>Helicobacter</taxon>
    </lineage>
</organism>
<evidence type="ECO:0000313" key="4">
    <source>
        <dbReference type="Proteomes" id="UP000255269"/>
    </source>
</evidence>
<dbReference type="EMBL" id="JNOC01000032">
    <property type="protein sequence ID" value="KPH55789.1"/>
    <property type="molecule type" value="Genomic_DNA"/>
</dbReference>
<gene>
    <name evidence="1" type="ORF">HPU229334_06340</name>
    <name evidence="2" type="ORF">NCTC13156_01679</name>
</gene>
<evidence type="ECO:0000313" key="1">
    <source>
        <dbReference type="EMBL" id="KPH55789.1"/>
    </source>
</evidence>
<evidence type="ECO:0000313" key="2">
    <source>
        <dbReference type="EMBL" id="STQ88824.1"/>
    </source>
</evidence>